<evidence type="ECO:0000256" key="2">
    <source>
        <dbReference type="ARBA" id="ARBA00022777"/>
    </source>
</evidence>
<keyword evidence="5" id="KW-1185">Reference proteome</keyword>
<dbReference type="EMBL" id="LPUF01000006">
    <property type="protein sequence ID" value="OQK15081.1"/>
    <property type="molecule type" value="Genomic_DNA"/>
</dbReference>
<keyword evidence="2 4" id="KW-0418">Kinase</keyword>
<dbReference type="AlphaFoldDB" id="A0A1V8M0I1"/>
<organism evidence="4 5">
    <name type="scientific">Methyloprofundus sedimenti</name>
    <dbReference type="NCBI Taxonomy" id="1420851"/>
    <lineage>
        <taxon>Bacteria</taxon>
        <taxon>Pseudomonadati</taxon>
        <taxon>Pseudomonadota</taxon>
        <taxon>Gammaproteobacteria</taxon>
        <taxon>Methylococcales</taxon>
        <taxon>Methylococcaceae</taxon>
        <taxon>Methyloprofundus</taxon>
    </lineage>
</organism>
<dbReference type="STRING" id="1420851.AU255_19050"/>
<dbReference type="Gene3D" id="1.25.40.340">
    <property type="match status" value="1"/>
</dbReference>
<reference evidence="4 5" key="1">
    <citation type="submission" date="2015-12" db="EMBL/GenBank/DDBJ databases">
        <authorList>
            <person name="Shamseldin A."/>
            <person name="Moawad H."/>
            <person name="Abd El-Rahim W.M."/>
            <person name="Sadowsky M.J."/>
        </authorList>
    </citation>
    <scope>NUCLEOTIDE SEQUENCE [LARGE SCALE GENOMIC DNA]</scope>
    <source>
        <strain evidence="4 5">WF1</strain>
    </source>
</reference>
<dbReference type="NCBIfam" id="TIGR02365">
    <property type="entry name" value="dha_L_ycgS"/>
    <property type="match status" value="1"/>
</dbReference>
<comment type="caution">
    <text evidence="4">The sequence shown here is derived from an EMBL/GenBank/DDBJ whole genome shotgun (WGS) entry which is preliminary data.</text>
</comment>
<dbReference type="InterPro" id="IPR036117">
    <property type="entry name" value="DhaL_dom_sf"/>
</dbReference>
<dbReference type="PANTHER" id="PTHR28629:SF4">
    <property type="entry name" value="TRIOKINASE_FMN CYCLASE"/>
    <property type="match status" value="1"/>
</dbReference>
<dbReference type="InterPro" id="IPR050861">
    <property type="entry name" value="Dihydroxyacetone_Kinase"/>
</dbReference>
<feature type="domain" description="DhaL" evidence="3">
    <location>
        <begin position="6"/>
        <end position="204"/>
    </location>
</feature>
<dbReference type="SUPFAM" id="SSF101473">
    <property type="entry name" value="DhaL-like"/>
    <property type="match status" value="1"/>
</dbReference>
<dbReference type="GO" id="GO:0005829">
    <property type="term" value="C:cytosol"/>
    <property type="evidence" value="ECO:0007669"/>
    <property type="project" value="TreeGrafter"/>
</dbReference>
<dbReference type="OrthoDB" id="9800291at2"/>
<dbReference type="Proteomes" id="UP000191980">
    <property type="component" value="Unassembled WGS sequence"/>
</dbReference>
<keyword evidence="1" id="KW-0808">Transferase</keyword>
<accession>A0A1V8M0I1</accession>
<dbReference type="PROSITE" id="PS51480">
    <property type="entry name" value="DHAL"/>
    <property type="match status" value="1"/>
</dbReference>
<name>A0A1V8M0I1_9GAMM</name>
<dbReference type="GO" id="GO:0019563">
    <property type="term" value="P:glycerol catabolic process"/>
    <property type="evidence" value="ECO:0007669"/>
    <property type="project" value="TreeGrafter"/>
</dbReference>
<dbReference type="PANTHER" id="PTHR28629">
    <property type="entry name" value="TRIOKINASE/FMN CYCLASE"/>
    <property type="match status" value="1"/>
</dbReference>
<evidence type="ECO:0000259" key="3">
    <source>
        <dbReference type="PROSITE" id="PS51480"/>
    </source>
</evidence>
<sequence>MQVTSDMLAELIKAASDTMAEHDAEVTELDKTLGDGDHVINIRRGLGFLVEQSEEISQLDWADAWKKMGMTCMSKIGGASGSLIGTFFVAMGKDAAGKTVDPVVFAQAFNAAVEAMKARGKSDAGEKTMLDTLIPVANYLTENCGKTELPALLAGLKETAIKGMESTKVMHATRGRSSFLGERSVGHIDAGARSTQLMICAIAETIEAKL</sequence>
<evidence type="ECO:0000256" key="1">
    <source>
        <dbReference type="ARBA" id="ARBA00022679"/>
    </source>
</evidence>
<dbReference type="InterPro" id="IPR004007">
    <property type="entry name" value="DhaL_dom"/>
</dbReference>
<proteinExistence type="predicted"/>
<dbReference type="InterPro" id="IPR012737">
    <property type="entry name" value="DhaK_L_YcgS"/>
</dbReference>
<dbReference type="Pfam" id="PF02734">
    <property type="entry name" value="Dak2"/>
    <property type="match status" value="1"/>
</dbReference>
<dbReference type="SMART" id="SM01120">
    <property type="entry name" value="Dak2"/>
    <property type="match status" value="1"/>
</dbReference>
<protein>
    <submittedName>
        <fullName evidence="4">Dihydroxyacetone kinase</fullName>
    </submittedName>
</protein>
<dbReference type="FunFam" id="1.25.40.340:FF:000002">
    <property type="entry name" value="Dihydroxyacetone kinase, L subunit"/>
    <property type="match status" value="1"/>
</dbReference>
<gene>
    <name evidence="4" type="ORF">AU255_19050</name>
</gene>
<dbReference type="RefSeq" id="WP_080524510.1">
    <property type="nucleotide sequence ID" value="NZ_LPUF01000006.1"/>
</dbReference>
<dbReference type="GO" id="GO:0004371">
    <property type="term" value="F:glycerone kinase activity"/>
    <property type="evidence" value="ECO:0007669"/>
    <property type="project" value="InterPro"/>
</dbReference>
<evidence type="ECO:0000313" key="5">
    <source>
        <dbReference type="Proteomes" id="UP000191980"/>
    </source>
</evidence>
<evidence type="ECO:0000313" key="4">
    <source>
        <dbReference type="EMBL" id="OQK15081.1"/>
    </source>
</evidence>